<comment type="caution">
    <text evidence="1">The sequence shown here is derived from an EMBL/GenBank/DDBJ whole genome shotgun (WGS) entry which is preliminary data.</text>
</comment>
<accession>A0A1C7LNY4</accession>
<protein>
    <submittedName>
        <fullName evidence="1">Uncharacterized protein</fullName>
    </submittedName>
</protein>
<dbReference type="EMBL" id="LUGG01000041">
    <property type="protein sequence ID" value="OBZ65687.1"/>
    <property type="molecule type" value="Genomic_DNA"/>
</dbReference>
<keyword evidence="2" id="KW-1185">Reference proteome</keyword>
<dbReference type="AlphaFoldDB" id="A0A1C7LNY4"/>
<sequence>MTPWNPIADTLCSCLEDILIAGQRQAFLAPRKGFAQCGRTSWRWLNLLRLGSSIICWIMPGHLAMADLWQNAQHVQLSEDPRHESRALAAKPVNAERLGETVGWEHALVGSQGL</sequence>
<proteinExistence type="predicted"/>
<dbReference type="Proteomes" id="UP000092993">
    <property type="component" value="Unassembled WGS sequence"/>
</dbReference>
<evidence type="ECO:0000313" key="2">
    <source>
        <dbReference type="Proteomes" id="UP000092993"/>
    </source>
</evidence>
<reference evidence="1 2" key="1">
    <citation type="submission" date="2016-03" db="EMBL/GenBank/DDBJ databases">
        <title>Whole genome sequencing of Grifola frondosa 9006-11.</title>
        <authorList>
            <person name="Min B."/>
            <person name="Park H."/>
            <person name="Kim J.-G."/>
            <person name="Cho H."/>
            <person name="Oh Y.-L."/>
            <person name="Kong W.-S."/>
            <person name="Choi I.-G."/>
        </authorList>
    </citation>
    <scope>NUCLEOTIDE SEQUENCE [LARGE SCALE GENOMIC DNA]</scope>
    <source>
        <strain evidence="1 2">9006-11</strain>
    </source>
</reference>
<gene>
    <name evidence="1" type="ORF">A0H81_14272</name>
</gene>
<evidence type="ECO:0000313" key="1">
    <source>
        <dbReference type="EMBL" id="OBZ65687.1"/>
    </source>
</evidence>
<organism evidence="1 2">
    <name type="scientific">Grifola frondosa</name>
    <name type="common">Maitake</name>
    <name type="synonym">Polyporus frondosus</name>
    <dbReference type="NCBI Taxonomy" id="5627"/>
    <lineage>
        <taxon>Eukaryota</taxon>
        <taxon>Fungi</taxon>
        <taxon>Dikarya</taxon>
        <taxon>Basidiomycota</taxon>
        <taxon>Agaricomycotina</taxon>
        <taxon>Agaricomycetes</taxon>
        <taxon>Polyporales</taxon>
        <taxon>Grifolaceae</taxon>
        <taxon>Grifola</taxon>
    </lineage>
</organism>
<name>A0A1C7LNY4_GRIFR</name>